<keyword evidence="6 7" id="KW-0472">Membrane</keyword>
<dbReference type="GO" id="GO:0055085">
    <property type="term" value="P:transmembrane transport"/>
    <property type="evidence" value="ECO:0007669"/>
    <property type="project" value="InterPro"/>
</dbReference>
<dbReference type="PANTHER" id="PTHR30193">
    <property type="entry name" value="ABC TRANSPORTER PERMEASE PROTEIN"/>
    <property type="match status" value="1"/>
</dbReference>
<evidence type="ECO:0000256" key="4">
    <source>
        <dbReference type="ARBA" id="ARBA00022692"/>
    </source>
</evidence>
<evidence type="ECO:0000313" key="10">
    <source>
        <dbReference type="Proteomes" id="UP000261905"/>
    </source>
</evidence>
<evidence type="ECO:0000256" key="2">
    <source>
        <dbReference type="ARBA" id="ARBA00022448"/>
    </source>
</evidence>
<sequence length="276" mass="30910">MMIGLIVLTIIPTIITLILSFTEWSFIAGINKIKFNGLENYVKLFKDQVFITSFRNNLILLLVVPLQLILSLVIAVIVDKYVYFKSLLKVMFFMPYISSIVAVAIVFQLLFHPSFGPINQTLKALGMANPPKWLADIHYALPSVMIIMIWVGIGFSMIIYLAALQAIPRDLYESAEIDGASTSKKFWKITFPLVSPTTFFLLVTGLISSFKAFDIIKVLTNGGPAYSTSVVTHYLYNTAFEGLKTGYASSIAMLLFGCVLLITVIQLYGQKKWVNY</sequence>
<evidence type="ECO:0000256" key="5">
    <source>
        <dbReference type="ARBA" id="ARBA00022989"/>
    </source>
</evidence>
<dbReference type="InterPro" id="IPR051393">
    <property type="entry name" value="ABC_transporter_permease"/>
</dbReference>
<feature type="transmembrane region" description="Helical" evidence="7">
    <location>
        <begin position="90"/>
        <end position="111"/>
    </location>
</feature>
<keyword evidence="3" id="KW-1003">Cell membrane</keyword>
<keyword evidence="2 7" id="KW-0813">Transport</keyword>
<feature type="transmembrane region" description="Helical" evidence="7">
    <location>
        <begin position="139"/>
        <end position="163"/>
    </location>
</feature>
<evidence type="ECO:0000256" key="1">
    <source>
        <dbReference type="ARBA" id="ARBA00004651"/>
    </source>
</evidence>
<dbReference type="PROSITE" id="PS50928">
    <property type="entry name" value="ABC_TM1"/>
    <property type="match status" value="1"/>
</dbReference>
<evidence type="ECO:0000256" key="3">
    <source>
        <dbReference type="ARBA" id="ARBA00022475"/>
    </source>
</evidence>
<dbReference type="AlphaFoldDB" id="A0A371PEV4"/>
<dbReference type="InterPro" id="IPR000515">
    <property type="entry name" value="MetI-like"/>
</dbReference>
<keyword evidence="10" id="KW-1185">Reference proteome</keyword>
<gene>
    <name evidence="9" type="ORF">DX130_16665</name>
</gene>
<evidence type="ECO:0000259" key="8">
    <source>
        <dbReference type="PROSITE" id="PS50928"/>
    </source>
</evidence>
<dbReference type="PANTHER" id="PTHR30193:SF37">
    <property type="entry name" value="INNER MEMBRANE ABC TRANSPORTER PERMEASE PROTEIN YCJO"/>
    <property type="match status" value="1"/>
</dbReference>
<protein>
    <submittedName>
        <fullName evidence="9">Sugar ABC transporter permease</fullName>
    </submittedName>
</protein>
<feature type="transmembrane region" description="Helical" evidence="7">
    <location>
        <begin position="189"/>
        <end position="210"/>
    </location>
</feature>
<evidence type="ECO:0000256" key="7">
    <source>
        <dbReference type="RuleBase" id="RU363032"/>
    </source>
</evidence>
<evidence type="ECO:0000256" key="6">
    <source>
        <dbReference type="ARBA" id="ARBA00023136"/>
    </source>
</evidence>
<comment type="similarity">
    <text evidence="7">Belongs to the binding-protein-dependent transport system permease family.</text>
</comment>
<feature type="transmembrane region" description="Helical" evidence="7">
    <location>
        <begin position="247"/>
        <end position="268"/>
    </location>
</feature>
<name>A0A371PEV4_9BACL</name>
<reference evidence="9 10" key="1">
    <citation type="submission" date="2018-08" db="EMBL/GenBank/DDBJ databases">
        <title>Paenibacillus sp. M4BSY-1, whole genome shotgun sequence.</title>
        <authorList>
            <person name="Tuo L."/>
        </authorList>
    </citation>
    <scope>NUCLEOTIDE SEQUENCE [LARGE SCALE GENOMIC DNA]</scope>
    <source>
        <strain evidence="9 10">M4BSY-1</strain>
    </source>
</reference>
<dbReference type="Proteomes" id="UP000261905">
    <property type="component" value="Unassembled WGS sequence"/>
</dbReference>
<accession>A0A371PEV4</accession>
<dbReference type="InterPro" id="IPR035906">
    <property type="entry name" value="MetI-like_sf"/>
</dbReference>
<dbReference type="SUPFAM" id="SSF161098">
    <property type="entry name" value="MetI-like"/>
    <property type="match status" value="1"/>
</dbReference>
<dbReference type="EMBL" id="QUBQ01000003">
    <property type="protein sequence ID" value="REK74474.1"/>
    <property type="molecule type" value="Genomic_DNA"/>
</dbReference>
<dbReference type="CDD" id="cd06261">
    <property type="entry name" value="TM_PBP2"/>
    <property type="match status" value="1"/>
</dbReference>
<dbReference type="Pfam" id="PF00528">
    <property type="entry name" value="BPD_transp_1"/>
    <property type="match status" value="1"/>
</dbReference>
<comment type="caution">
    <text evidence="9">The sequence shown here is derived from an EMBL/GenBank/DDBJ whole genome shotgun (WGS) entry which is preliminary data.</text>
</comment>
<feature type="transmembrane region" description="Helical" evidence="7">
    <location>
        <begin position="58"/>
        <end position="78"/>
    </location>
</feature>
<feature type="domain" description="ABC transmembrane type-1" evidence="8">
    <location>
        <begin position="53"/>
        <end position="266"/>
    </location>
</feature>
<dbReference type="Gene3D" id="1.10.3720.10">
    <property type="entry name" value="MetI-like"/>
    <property type="match status" value="1"/>
</dbReference>
<dbReference type="OrthoDB" id="9788108at2"/>
<evidence type="ECO:0000313" key="9">
    <source>
        <dbReference type="EMBL" id="REK74474.1"/>
    </source>
</evidence>
<dbReference type="GO" id="GO:0005886">
    <property type="term" value="C:plasma membrane"/>
    <property type="evidence" value="ECO:0007669"/>
    <property type="project" value="UniProtKB-SubCell"/>
</dbReference>
<comment type="subcellular location">
    <subcellularLocation>
        <location evidence="1 7">Cell membrane</location>
        <topology evidence="1 7">Multi-pass membrane protein</topology>
    </subcellularLocation>
</comment>
<keyword evidence="4 7" id="KW-0812">Transmembrane</keyword>
<keyword evidence="5 7" id="KW-1133">Transmembrane helix</keyword>
<organism evidence="9 10">
    <name type="scientific">Paenibacillus paeoniae</name>
    <dbReference type="NCBI Taxonomy" id="2292705"/>
    <lineage>
        <taxon>Bacteria</taxon>
        <taxon>Bacillati</taxon>
        <taxon>Bacillota</taxon>
        <taxon>Bacilli</taxon>
        <taxon>Bacillales</taxon>
        <taxon>Paenibacillaceae</taxon>
        <taxon>Paenibacillus</taxon>
    </lineage>
</organism>
<proteinExistence type="inferred from homology"/>